<keyword evidence="2" id="KW-1185">Reference proteome</keyword>
<organism evidence="1 2">
    <name type="scientific">Mytilus edulis</name>
    <name type="common">Blue mussel</name>
    <dbReference type="NCBI Taxonomy" id="6550"/>
    <lineage>
        <taxon>Eukaryota</taxon>
        <taxon>Metazoa</taxon>
        <taxon>Spiralia</taxon>
        <taxon>Lophotrochozoa</taxon>
        <taxon>Mollusca</taxon>
        <taxon>Bivalvia</taxon>
        <taxon>Autobranchia</taxon>
        <taxon>Pteriomorphia</taxon>
        <taxon>Mytilida</taxon>
        <taxon>Mytiloidea</taxon>
        <taxon>Mytilidae</taxon>
        <taxon>Mytilinae</taxon>
        <taxon>Mytilus</taxon>
    </lineage>
</organism>
<accession>A0A8S3R345</accession>
<dbReference type="EMBL" id="CAJPWZ010000913">
    <property type="protein sequence ID" value="CAG2203162.1"/>
    <property type="molecule type" value="Genomic_DNA"/>
</dbReference>
<evidence type="ECO:0000313" key="1">
    <source>
        <dbReference type="EMBL" id="CAG2203162.1"/>
    </source>
</evidence>
<dbReference type="OrthoDB" id="3044497at2759"/>
<name>A0A8S3R345_MYTED</name>
<comment type="caution">
    <text evidence="1">The sequence shown here is derived from an EMBL/GenBank/DDBJ whole genome shotgun (WGS) entry which is preliminary data.</text>
</comment>
<dbReference type="Proteomes" id="UP000683360">
    <property type="component" value="Unassembled WGS sequence"/>
</dbReference>
<protein>
    <submittedName>
        <fullName evidence="1">Uncharacterized protein</fullName>
    </submittedName>
</protein>
<dbReference type="AlphaFoldDB" id="A0A8S3R345"/>
<reference evidence="1" key="1">
    <citation type="submission" date="2021-03" db="EMBL/GenBank/DDBJ databases">
        <authorList>
            <person name="Bekaert M."/>
        </authorList>
    </citation>
    <scope>NUCLEOTIDE SEQUENCE</scope>
</reference>
<gene>
    <name evidence="1" type="ORF">MEDL_17670</name>
</gene>
<evidence type="ECO:0000313" key="2">
    <source>
        <dbReference type="Proteomes" id="UP000683360"/>
    </source>
</evidence>
<proteinExistence type="predicted"/>
<sequence>MNSLLFNSAKSCCPTPRKRYRKPKLKVMNEDISGAIAMKKKAFYQWKINGRSEDPRNELYIQKKETTYNLRKHCRKAVAMNRIDEREKIMEANIKNKNSFYRLIKKQRGRLSNHIDELSVGDTVYSTENNILSGWKHHFENLTKNSIHEHFDNKYQQKIEQEYIDIIDICRAMFQHQSITENEIVEALKLLNLNKSPDIFGVSTENLLYGGQSLIYHLKELLDNDLAILSNCPYETQILIDMAFDFSKREAYLLQPAKSCVIQSKSRHHEKVNENFWNLGNSVLPTSNKATHIGICRTDDDSCKATIDENLKKARRTLYSLMGVGLYGENGLDPQTSMSIMNTYIIPIMFYGLEIVIPRGRCLETLNIQFKKFLKQLLSLPKTVADPAIYMISGIQGKNSIEWQLAERQLNVKSINSNSWFSLLRKIFLKYELNDPAQYLVNPISKYQWKREITSKVQKFWIEKILNQAKLYTSLRYLSLIYKPGQCHPIANTNTMNSREIIRIPTKLKIATGSYILQTVRAKFKSNTELSICKLCNETEETLPHFLLTCKSLEDIRKPILEDLINSCSEELAAFNMKGEHFDILQLIIDPFNYMTMLRNEKVFKVIQNIIDPKCGLSTEDGTTFTSEDSWVVTTVSSPVVKAEPSAVVSNSSATITLALPSNTSTSEQTDPLAVATSEIDKTAELTPTDLTNFLNSATIPIVVSSDGSVQILTTTTAMNTYLGQNSFPNTGFYPPQYAGAAYAPELKIKTQAGNQQNYLSYQAGYNQTAAYCFNPQVPFTTNSTAAAAAAAAYQQSSGIDGFSYNYPGANPYYPSYQLANSTTATASPSNSQVYTLMDTPTTTTGQL</sequence>